<evidence type="ECO:0000313" key="2">
    <source>
        <dbReference type="EMBL" id="MBU5591549.1"/>
    </source>
</evidence>
<sequence>MEVRVEPLFDKKANFVGWLYNREHIFDTELKWVAYINNGYVWSTNKLNWIGMIRDTNCLDRDGKVVAWNPNSPVIGGLAKTEEPLKAYKPLPPPKPLIDEEPLKPPKAPKAIGGWSHLTFNQWLNQ</sequence>
<dbReference type="RefSeq" id="WP_216456501.1">
    <property type="nucleotide sequence ID" value="NZ_JAHLQL010000001.1"/>
</dbReference>
<accession>A0ABS6F0Z3</accession>
<proteinExistence type="predicted"/>
<comment type="caution">
    <text evidence="2">The sequence shown here is derived from an EMBL/GenBank/DDBJ whole genome shotgun (WGS) entry which is preliminary data.</text>
</comment>
<feature type="domain" description="4-fold beta flower" evidence="1">
    <location>
        <begin position="6"/>
        <end position="124"/>
    </location>
</feature>
<dbReference type="Proteomes" id="UP000736583">
    <property type="component" value="Unassembled WGS sequence"/>
</dbReference>
<protein>
    <recommendedName>
        <fullName evidence="1">4-fold beta flower domain-containing protein</fullName>
    </recommendedName>
</protein>
<dbReference type="InterPro" id="IPR048911">
    <property type="entry name" value="Bflower"/>
</dbReference>
<organism evidence="2 3">
    <name type="scientific">Clostridium simiarum</name>
    <dbReference type="NCBI Taxonomy" id="2841506"/>
    <lineage>
        <taxon>Bacteria</taxon>
        <taxon>Bacillati</taxon>
        <taxon>Bacillota</taxon>
        <taxon>Clostridia</taxon>
        <taxon>Eubacteriales</taxon>
        <taxon>Clostridiaceae</taxon>
        <taxon>Clostridium</taxon>
    </lineage>
</organism>
<evidence type="ECO:0000313" key="3">
    <source>
        <dbReference type="Proteomes" id="UP000736583"/>
    </source>
</evidence>
<keyword evidence="3" id="KW-1185">Reference proteome</keyword>
<evidence type="ECO:0000259" key="1">
    <source>
        <dbReference type="Pfam" id="PF21784"/>
    </source>
</evidence>
<dbReference type="EMBL" id="JAHLQL010000001">
    <property type="protein sequence ID" value="MBU5591549.1"/>
    <property type="molecule type" value="Genomic_DNA"/>
</dbReference>
<gene>
    <name evidence="2" type="ORF">KQI89_07210</name>
</gene>
<reference evidence="2 3" key="1">
    <citation type="submission" date="2021-06" db="EMBL/GenBank/DDBJ databases">
        <authorList>
            <person name="Sun Q."/>
            <person name="Li D."/>
        </authorList>
    </citation>
    <scope>NUCLEOTIDE SEQUENCE [LARGE SCALE GENOMIC DNA]</scope>
    <source>
        <strain evidence="2 3">MSJ-4</strain>
    </source>
</reference>
<name>A0ABS6F0Z3_9CLOT</name>
<dbReference type="Pfam" id="PF21784">
    <property type="entry name" value="Bflower"/>
    <property type="match status" value="1"/>
</dbReference>